<sequence length="98" mass="11264">MEETTVIKYQIIILIFMIVFCDTIALCIVLTMAIGKRSYITAQLPSVLISEKKFEHTFGPFWIYLTAISFHMIAAGMMCIIGISRRYIITDLLFEAYI</sequence>
<evidence type="ECO:0000313" key="4">
    <source>
        <dbReference type="WBParaSite" id="EVEC_0001312701-mRNA-1"/>
    </source>
</evidence>
<proteinExistence type="predicted"/>
<protein>
    <submittedName>
        <fullName evidence="4">7TM_GPCR_Srx domain-containing protein</fullName>
    </submittedName>
</protein>
<accession>A0A0N4VQ35</accession>
<gene>
    <name evidence="2" type="ORF">EVEC_LOCUS12282</name>
</gene>
<dbReference type="OrthoDB" id="5786239at2759"/>
<feature type="transmembrane region" description="Helical" evidence="1">
    <location>
        <begin position="61"/>
        <end position="83"/>
    </location>
</feature>
<dbReference type="EMBL" id="UXUI01014023">
    <property type="protein sequence ID" value="VDD97531.1"/>
    <property type="molecule type" value="Genomic_DNA"/>
</dbReference>
<dbReference type="Proteomes" id="UP000274131">
    <property type="component" value="Unassembled WGS sequence"/>
</dbReference>
<evidence type="ECO:0000256" key="1">
    <source>
        <dbReference type="SAM" id="Phobius"/>
    </source>
</evidence>
<evidence type="ECO:0000313" key="3">
    <source>
        <dbReference type="Proteomes" id="UP000274131"/>
    </source>
</evidence>
<evidence type="ECO:0000313" key="2">
    <source>
        <dbReference type="EMBL" id="VDD97531.1"/>
    </source>
</evidence>
<keyword evidence="3" id="KW-1185">Reference proteome</keyword>
<name>A0A0N4VQ35_ENTVE</name>
<dbReference type="AlphaFoldDB" id="A0A0N4VQ35"/>
<keyword evidence="1" id="KW-0812">Transmembrane</keyword>
<keyword evidence="1" id="KW-1133">Transmembrane helix</keyword>
<reference evidence="4" key="1">
    <citation type="submission" date="2017-02" db="UniProtKB">
        <authorList>
            <consortium name="WormBaseParasite"/>
        </authorList>
    </citation>
    <scope>IDENTIFICATION</scope>
</reference>
<reference evidence="2 3" key="2">
    <citation type="submission" date="2018-10" db="EMBL/GenBank/DDBJ databases">
        <authorList>
            <consortium name="Pathogen Informatics"/>
        </authorList>
    </citation>
    <scope>NUCLEOTIDE SEQUENCE [LARGE SCALE GENOMIC DNA]</scope>
</reference>
<organism evidence="4">
    <name type="scientific">Enterobius vermicularis</name>
    <name type="common">Human pinworm</name>
    <dbReference type="NCBI Taxonomy" id="51028"/>
    <lineage>
        <taxon>Eukaryota</taxon>
        <taxon>Metazoa</taxon>
        <taxon>Ecdysozoa</taxon>
        <taxon>Nematoda</taxon>
        <taxon>Chromadorea</taxon>
        <taxon>Rhabditida</taxon>
        <taxon>Spirurina</taxon>
        <taxon>Oxyuridomorpha</taxon>
        <taxon>Oxyuroidea</taxon>
        <taxon>Oxyuridae</taxon>
        <taxon>Enterobius</taxon>
    </lineage>
</organism>
<keyword evidence="1" id="KW-0472">Membrane</keyword>
<dbReference type="WBParaSite" id="EVEC_0001312701-mRNA-1">
    <property type="protein sequence ID" value="EVEC_0001312701-mRNA-1"/>
    <property type="gene ID" value="EVEC_0001312701"/>
</dbReference>
<feature type="transmembrane region" description="Helical" evidence="1">
    <location>
        <begin position="12"/>
        <end position="34"/>
    </location>
</feature>